<dbReference type="GO" id="GO:1904680">
    <property type="term" value="F:peptide transmembrane transporter activity"/>
    <property type="evidence" value="ECO:0007669"/>
    <property type="project" value="TreeGrafter"/>
</dbReference>
<evidence type="ECO:0000256" key="2">
    <source>
        <dbReference type="ARBA" id="ARBA00022448"/>
    </source>
</evidence>
<keyword evidence="3" id="KW-0732">Signal</keyword>
<dbReference type="GO" id="GO:0043190">
    <property type="term" value="C:ATP-binding cassette (ABC) transporter complex"/>
    <property type="evidence" value="ECO:0007669"/>
    <property type="project" value="InterPro"/>
</dbReference>
<comment type="caution">
    <text evidence="6">The sequence shown here is derived from an EMBL/GenBank/DDBJ whole genome shotgun (WGS) entry which is preliminary data.</text>
</comment>
<dbReference type="InterPro" id="IPR030678">
    <property type="entry name" value="Peptide/Ni-bd"/>
</dbReference>
<accession>A0A6B0GFY9</accession>
<dbReference type="PIRSF" id="PIRSF002741">
    <property type="entry name" value="MppA"/>
    <property type="match status" value="1"/>
</dbReference>
<reference evidence="6 7" key="1">
    <citation type="submission" date="2019-12" db="EMBL/GenBank/DDBJ databases">
        <title>Halocatena pleomorpha gen. nov. sp. nov., an extremely halophilic archaeon of family Halobacteriaceae isolated from saltpan soil.</title>
        <authorList>
            <person name="Pal Y."/>
            <person name="Verma A."/>
            <person name="Krishnamurthi S."/>
            <person name="Kumar P."/>
        </authorList>
    </citation>
    <scope>NUCLEOTIDE SEQUENCE [LARGE SCALE GENOMIC DNA]</scope>
    <source>
        <strain evidence="6 7">JCM 16495</strain>
    </source>
</reference>
<feature type="domain" description="Solute-binding protein family 5" evidence="5">
    <location>
        <begin position="91"/>
        <end position="461"/>
    </location>
</feature>
<feature type="compositionally biased region" description="Gly residues" evidence="4">
    <location>
        <begin position="23"/>
        <end position="36"/>
    </location>
</feature>
<dbReference type="InterPro" id="IPR039424">
    <property type="entry name" value="SBP_5"/>
</dbReference>
<gene>
    <name evidence="6" type="ORF">GQS65_02815</name>
</gene>
<keyword evidence="2" id="KW-0813">Transport</keyword>
<dbReference type="EMBL" id="WSZK01000007">
    <property type="protein sequence ID" value="MWG33430.1"/>
    <property type="molecule type" value="Genomic_DNA"/>
</dbReference>
<dbReference type="InterPro" id="IPR000914">
    <property type="entry name" value="SBP_5_dom"/>
</dbReference>
<organism evidence="6 7">
    <name type="scientific">Halomarina oriensis</name>
    <dbReference type="NCBI Taxonomy" id="671145"/>
    <lineage>
        <taxon>Archaea</taxon>
        <taxon>Methanobacteriati</taxon>
        <taxon>Methanobacteriota</taxon>
        <taxon>Stenosarchaea group</taxon>
        <taxon>Halobacteria</taxon>
        <taxon>Halobacteriales</taxon>
        <taxon>Natronomonadaceae</taxon>
        <taxon>Halomarina</taxon>
    </lineage>
</organism>
<keyword evidence="7" id="KW-1185">Reference proteome</keyword>
<dbReference type="PROSITE" id="PS51257">
    <property type="entry name" value="PROKAR_LIPOPROTEIN"/>
    <property type="match status" value="1"/>
</dbReference>
<evidence type="ECO:0000313" key="7">
    <source>
        <dbReference type="Proteomes" id="UP000451471"/>
    </source>
</evidence>
<dbReference type="RefSeq" id="WP_158203161.1">
    <property type="nucleotide sequence ID" value="NZ_WSZK01000007.1"/>
</dbReference>
<dbReference type="GO" id="GO:0042597">
    <property type="term" value="C:periplasmic space"/>
    <property type="evidence" value="ECO:0007669"/>
    <property type="project" value="UniProtKB-ARBA"/>
</dbReference>
<evidence type="ECO:0000256" key="4">
    <source>
        <dbReference type="SAM" id="MobiDB-lite"/>
    </source>
</evidence>
<name>A0A6B0GFY9_9EURY</name>
<dbReference type="PANTHER" id="PTHR30290:SF9">
    <property type="entry name" value="OLIGOPEPTIDE-BINDING PROTEIN APPA"/>
    <property type="match status" value="1"/>
</dbReference>
<dbReference type="GO" id="GO:0015833">
    <property type="term" value="P:peptide transport"/>
    <property type="evidence" value="ECO:0007669"/>
    <property type="project" value="TreeGrafter"/>
</dbReference>
<evidence type="ECO:0000313" key="6">
    <source>
        <dbReference type="EMBL" id="MWG33430.1"/>
    </source>
</evidence>
<dbReference type="Proteomes" id="UP000451471">
    <property type="component" value="Unassembled WGS sequence"/>
</dbReference>
<dbReference type="Pfam" id="PF00496">
    <property type="entry name" value="SBP_bac_5"/>
    <property type="match status" value="1"/>
</dbReference>
<dbReference type="AlphaFoldDB" id="A0A6B0GFY9"/>
<comment type="similarity">
    <text evidence="1">Belongs to the bacterial solute-binding protein 5 family.</text>
</comment>
<sequence length="554" mass="59462">MKVMGAGGTTALLAGCLGGGQGNGTDSTDGGGGGTGTDDDPDSGSRSGGTFTFALGSEPTTLDTHETRRVPEQLVLDAVTEPLFRLDQEKKPVPHLVSNTERNDDASEFTFTIKDGVTFHDGETFDAESAAWNIDRFLDVGTNAYILGDPARVEATGEMELTVGYDSPKPRLPTLLTNWYVGMVSKAAVDDAGEDYGVGSVVGTGPFSFDQWSQGQSISLSRFDEYTWGPEFADNTGPANVSAVEFRVIPEATTRINELTSGNVDGTSYIPLSDIENVADSDGATVHETDFPYPAYFPLNMQRSPTDDITVRKAIAHAIRREPIVNAAVGGHGTQIHALAPPSSVNGLTEEAAMEVGYEETAEKARQLFEEAGWTNASQGETRTKDGDSLTLTMLAFDLNQWSTQGEVAQSLLGEVGVEVNLEVVEGGTFYSKLENQEYHTLTGGTGAYFAVDFLDSAFHSDNVATTGGFNNSMIESSELDELIETAKSAPEEAARVEAVKEAQRFVMEQAAAVPVMTINRTYGNQNPVGGLEAFLEHDWYPIAYFVHWTDVTL</sequence>
<dbReference type="SUPFAM" id="SSF53850">
    <property type="entry name" value="Periplasmic binding protein-like II"/>
    <property type="match status" value="1"/>
</dbReference>
<evidence type="ECO:0000256" key="1">
    <source>
        <dbReference type="ARBA" id="ARBA00005695"/>
    </source>
</evidence>
<dbReference type="PANTHER" id="PTHR30290">
    <property type="entry name" value="PERIPLASMIC BINDING COMPONENT OF ABC TRANSPORTER"/>
    <property type="match status" value="1"/>
</dbReference>
<dbReference type="Gene3D" id="3.40.190.10">
    <property type="entry name" value="Periplasmic binding protein-like II"/>
    <property type="match status" value="1"/>
</dbReference>
<dbReference type="Gene3D" id="3.10.105.10">
    <property type="entry name" value="Dipeptide-binding Protein, Domain 3"/>
    <property type="match status" value="1"/>
</dbReference>
<protein>
    <submittedName>
        <fullName evidence="6">ABC transporter substrate-binding protein</fullName>
    </submittedName>
</protein>
<evidence type="ECO:0000256" key="3">
    <source>
        <dbReference type="ARBA" id="ARBA00022729"/>
    </source>
</evidence>
<proteinExistence type="inferred from homology"/>
<evidence type="ECO:0000259" key="5">
    <source>
        <dbReference type="Pfam" id="PF00496"/>
    </source>
</evidence>
<feature type="region of interest" description="Disordered" evidence="4">
    <location>
        <begin position="23"/>
        <end position="69"/>
    </location>
</feature>
<dbReference type="OrthoDB" id="37176at2157"/>